<dbReference type="KEGG" id="mmaz:MmTuc01_3416"/>
<dbReference type="Proteomes" id="UP000011718">
    <property type="component" value="Chromosome"/>
</dbReference>
<evidence type="ECO:0000256" key="1">
    <source>
        <dbReference type="ARBA" id="ARBA00001164"/>
    </source>
</evidence>
<comment type="catalytic activity">
    <reaction evidence="1 8">
        <text>N-(5-phospho-beta-D-ribosyl)anthranilate = 1-(2-carboxyphenylamino)-1-deoxy-D-ribulose 5-phosphate</text>
        <dbReference type="Rhea" id="RHEA:21540"/>
        <dbReference type="ChEBI" id="CHEBI:18277"/>
        <dbReference type="ChEBI" id="CHEBI:58613"/>
        <dbReference type="EC" id="5.3.1.24"/>
    </reaction>
</comment>
<dbReference type="Pfam" id="PF00697">
    <property type="entry name" value="PRAI"/>
    <property type="match status" value="1"/>
</dbReference>
<reference evidence="10 11" key="1">
    <citation type="journal article" date="2013" name="Genome Announc.">
        <title>Complete Genome of a Methanosarcina mazei Strain Isolated from Sediment Samples from an Amazonian Flooded Area.</title>
        <authorList>
            <person name="Assis das Gracas D."/>
            <person name="Thiago Juca Ramos R."/>
            <person name="Vieira Araujo A.C."/>
            <person name="Zahlouth R."/>
            <person name="Ribeiro Carneiro A."/>
            <person name="Souza Lopes T."/>
            <person name="Azevedo Barauna R."/>
            <person name="Azevedo V."/>
            <person name="Cruz Schneider M.P."/>
            <person name="Pellizari V.H."/>
            <person name="Silva A."/>
        </authorList>
    </citation>
    <scope>NUCLEOTIDE SEQUENCE [LARGE SCALE GENOMIC DNA]</scope>
    <source>
        <strain evidence="10 11">Tuc01</strain>
    </source>
</reference>
<accession>M1Q8H3</accession>
<comment type="similarity">
    <text evidence="3 8">Belongs to the TrpF family.</text>
</comment>
<evidence type="ECO:0000259" key="9">
    <source>
        <dbReference type="Pfam" id="PF00697"/>
    </source>
</evidence>
<evidence type="ECO:0000256" key="3">
    <source>
        <dbReference type="ARBA" id="ARBA00007571"/>
    </source>
</evidence>
<gene>
    <name evidence="8" type="primary">trpF</name>
    <name evidence="10" type="ORF">MmTuc01_3416</name>
</gene>
<evidence type="ECO:0000313" key="11">
    <source>
        <dbReference type="Proteomes" id="UP000011718"/>
    </source>
</evidence>
<sequence length="262" mass="29195">MLFFKVINKFAPDLSEHHQRLFRRKSSIMRIKVCGIKRVEDAVMAAYCGADAIGLVVGRKHNSDDFIDKHLAQKIVRECPPYISPVLVTELDDAEEISGLVHETGVTSVQLHSDCTVDSIISLRKTFPNIKIIKNFHVIGPGVIHAMKPFESVVDAFILDTLDLANDKVGSTGLVHDWSISRKIVKEVSRPVILAGGLTPENVGEAIRVVNPYGVDASSGLKDSNGFKNEMKVINFVHRAKNERMRPLLVRFKVISAIYHNF</sequence>
<organism evidence="10 11">
    <name type="scientific">Methanosarcina mazei Tuc01</name>
    <dbReference type="NCBI Taxonomy" id="1236903"/>
    <lineage>
        <taxon>Archaea</taxon>
        <taxon>Methanobacteriati</taxon>
        <taxon>Methanobacteriota</taxon>
        <taxon>Stenosarchaea group</taxon>
        <taxon>Methanomicrobia</taxon>
        <taxon>Methanosarcinales</taxon>
        <taxon>Methanosarcinaceae</taxon>
        <taxon>Methanosarcina</taxon>
    </lineage>
</organism>
<dbReference type="InterPro" id="IPR011060">
    <property type="entry name" value="RibuloseP-bd_barrel"/>
</dbReference>
<name>M1Q8H3_METMZ</name>
<feature type="domain" description="N-(5'phosphoribosyl) anthranilate isomerase (PRAI)" evidence="9">
    <location>
        <begin position="32"/>
        <end position="238"/>
    </location>
</feature>
<dbReference type="AlphaFoldDB" id="M1Q8H3"/>
<evidence type="ECO:0000256" key="4">
    <source>
        <dbReference type="ARBA" id="ARBA00022605"/>
    </source>
</evidence>
<keyword evidence="7 8" id="KW-0413">Isomerase</keyword>
<evidence type="ECO:0000256" key="8">
    <source>
        <dbReference type="HAMAP-Rule" id="MF_00135"/>
    </source>
</evidence>
<keyword evidence="6 8" id="KW-0057">Aromatic amino acid biosynthesis</keyword>
<evidence type="ECO:0000313" key="10">
    <source>
        <dbReference type="EMBL" id="AGF98665.1"/>
    </source>
</evidence>
<dbReference type="HAMAP" id="MF_00135">
    <property type="entry name" value="PRAI"/>
    <property type="match status" value="1"/>
</dbReference>
<evidence type="ECO:0000256" key="6">
    <source>
        <dbReference type="ARBA" id="ARBA00023141"/>
    </source>
</evidence>
<keyword evidence="5 8" id="KW-0822">Tryptophan biosynthesis</keyword>
<dbReference type="InterPro" id="IPR044643">
    <property type="entry name" value="TrpF_fam"/>
</dbReference>
<dbReference type="EC" id="5.3.1.24" evidence="8"/>
<dbReference type="PANTHER" id="PTHR42894">
    <property type="entry name" value="N-(5'-PHOSPHORIBOSYL)ANTHRANILATE ISOMERASE"/>
    <property type="match status" value="1"/>
</dbReference>
<dbReference type="Gene3D" id="3.20.20.70">
    <property type="entry name" value="Aldolase class I"/>
    <property type="match status" value="1"/>
</dbReference>
<protein>
    <recommendedName>
        <fullName evidence="8">N-(5'-phosphoribosyl)anthranilate isomerase</fullName>
        <shortName evidence="8">PRAI</shortName>
        <ecNumber evidence="8">5.3.1.24</ecNumber>
    </recommendedName>
</protein>
<keyword evidence="4 8" id="KW-0028">Amino-acid biosynthesis</keyword>
<dbReference type="PANTHER" id="PTHR42894:SF1">
    <property type="entry name" value="N-(5'-PHOSPHORIBOSYL)ANTHRANILATE ISOMERASE"/>
    <property type="match status" value="1"/>
</dbReference>
<dbReference type="UniPathway" id="UPA00035">
    <property type="reaction ID" value="UER00042"/>
</dbReference>
<dbReference type="CDD" id="cd00405">
    <property type="entry name" value="PRAI"/>
    <property type="match status" value="1"/>
</dbReference>
<proteinExistence type="inferred from homology"/>
<dbReference type="SUPFAM" id="SSF51366">
    <property type="entry name" value="Ribulose-phoshate binding barrel"/>
    <property type="match status" value="1"/>
</dbReference>
<dbReference type="GO" id="GO:0000162">
    <property type="term" value="P:L-tryptophan biosynthetic process"/>
    <property type="evidence" value="ECO:0007669"/>
    <property type="project" value="UniProtKB-UniRule"/>
</dbReference>
<comment type="pathway">
    <text evidence="2 8">Amino-acid biosynthesis; L-tryptophan biosynthesis; L-tryptophan from chorismate: step 3/5.</text>
</comment>
<dbReference type="GO" id="GO:0004640">
    <property type="term" value="F:phosphoribosylanthranilate isomerase activity"/>
    <property type="evidence" value="ECO:0007669"/>
    <property type="project" value="UniProtKB-UniRule"/>
</dbReference>
<dbReference type="InterPro" id="IPR001240">
    <property type="entry name" value="PRAI_dom"/>
</dbReference>
<dbReference type="InterPro" id="IPR013785">
    <property type="entry name" value="Aldolase_TIM"/>
</dbReference>
<evidence type="ECO:0000256" key="7">
    <source>
        <dbReference type="ARBA" id="ARBA00023235"/>
    </source>
</evidence>
<evidence type="ECO:0000256" key="2">
    <source>
        <dbReference type="ARBA" id="ARBA00004664"/>
    </source>
</evidence>
<evidence type="ECO:0000256" key="5">
    <source>
        <dbReference type="ARBA" id="ARBA00022822"/>
    </source>
</evidence>
<dbReference type="EMBL" id="CP004144">
    <property type="protein sequence ID" value="AGF98665.1"/>
    <property type="molecule type" value="Genomic_DNA"/>
</dbReference>
<dbReference type="HOGENOM" id="CLU_076364_2_0_2"/>